<protein>
    <recommendedName>
        <fullName evidence="7">Steroid 5-alpha reductase C-terminal domain-containing protein</fullName>
    </recommendedName>
</protein>
<organism evidence="6">
    <name type="scientific">marine sediment metagenome</name>
    <dbReference type="NCBI Taxonomy" id="412755"/>
    <lineage>
        <taxon>unclassified sequences</taxon>
        <taxon>metagenomes</taxon>
        <taxon>ecological metagenomes</taxon>
    </lineage>
</organism>
<evidence type="ECO:0008006" key="7">
    <source>
        <dbReference type="Google" id="ProtNLM"/>
    </source>
</evidence>
<evidence type="ECO:0000256" key="5">
    <source>
        <dbReference type="SAM" id="Phobius"/>
    </source>
</evidence>
<feature type="transmembrane region" description="Helical" evidence="5">
    <location>
        <begin position="6"/>
        <end position="28"/>
    </location>
</feature>
<evidence type="ECO:0000313" key="6">
    <source>
        <dbReference type="EMBL" id="KKN62395.1"/>
    </source>
</evidence>
<evidence type="ECO:0000256" key="2">
    <source>
        <dbReference type="ARBA" id="ARBA00022692"/>
    </source>
</evidence>
<dbReference type="GO" id="GO:0016740">
    <property type="term" value="F:transferase activity"/>
    <property type="evidence" value="ECO:0007669"/>
    <property type="project" value="UniProtKB-ARBA"/>
</dbReference>
<feature type="transmembrane region" description="Helical" evidence="5">
    <location>
        <begin position="129"/>
        <end position="157"/>
    </location>
</feature>
<keyword evidence="4 5" id="KW-0472">Membrane</keyword>
<evidence type="ECO:0000256" key="1">
    <source>
        <dbReference type="ARBA" id="ARBA00004127"/>
    </source>
</evidence>
<comment type="subcellular location">
    <subcellularLocation>
        <location evidence="1">Endomembrane system</location>
        <topology evidence="1">Multi-pass membrane protein</topology>
    </subcellularLocation>
</comment>
<proteinExistence type="predicted"/>
<accession>A0A0F9S0W5</accession>
<dbReference type="PANTHER" id="PTHR12714">
    <property type="entry name" value="PROTEIN-S ISOPRENYLCYSTEINE O-METHYLTRANSFERASE"/>
    <property type="match status" value="1"/>
</dbReference>
<dbReference type="PANTHER" id="PTHR12714:SF9">
    <property type="entry name" value="PROTEIN-S-ISOPRENYLCYSTEINE O-METHYLTRANSFERASE"/>
    <property type="match status" value="1"/>
</dbReference>
<name>A0A0F9S0W5_9ZZZZ</name>
<evidence type="ECO:0000256" key="3">
    <source>
        <dbReference type="ARBA" id="ARBA00022989"/>
    </source>
</evidence>
<dbReference type="EMBL" id="LAZR01000626">
    <property type="protein sequence ID" value="KKN62395.1"/>
    <property type="molecule type" value="Genomic_DNA"/>
</dbReference>
<dbReference type="Pfam" id="PF04191">
    <property type="entry name" value="PEMT"/>
    <property type="match status" value="1"/>
</dbReference>
<gene>
    <name evidence="6" type="ORF">LCGC14_0512570</name>
</gene>
<feature type="transmembrane region" description="Helical" evidence="5">
    <location>
        <begin position="48"/>
        <end position="67"/>
    </location>
</feature>
<comment type="caution">
    <text evidence="6">The sequence shown here is derived from an EMBL/GenBank/DDBJ whole genome shotgun (WGS) entry which is preliminary data.</text>
</comment>
<dbReference type="InterPro" id="IPR007318">
    <property type="entry name" value="Phopholipid_MeTrfase"/>
</dbReference>
<keyword evidence="2 5" id="KW-0812">Transmembrane</keyword>
<keyword evidence="3 5" id="KW-1133">Transmembrane helix</keyword>
<sequence length="185" mass="21489">MENITIIINVITVFANILIIGGLIITIIKPKYRIWPPPSKNSWQFWTVWIFSIISYLGIILLSILDWNNFVLSHWSRYPIGYIFIIIGFIIAIWGVKTLSVHSSLGLKGTLVTQGIYKYSRNPQYLGDILLFIGIIIISNSLLTFITGSLGILWNILTPFTEEPWLKKQFKEEYDEYCKKVRRFI</sequence>
<reference evidence="6" key="1">
    <citation type="journal article" date="2015" name="Nature">
        <title>Complex archaea that bridge the gap between prokaryotes and eukaryotes.</title>
        <authorList>
            <person name="Spang A."/>
            <person name="Saw J.H."/>
            <person name="Jorgensen S.L."/>
            <person name="Zaremba-Niedzwiedzka K."/>
            <person name="Martijn J."/>
            <person name="Lind A.E."/>
            <person name="van Eijk R."/>
            <person name="Schleper C."/>
            <person name="Guy L."/>
            <person name="Ettema T.J."/>
        </authorList>
    </citation>
    <scope>NUCLEOTIDE SEQUENCE</scope>
</reference>
<dbReference type="GO" id="GO:0012505">
    <property type="term" value="C:endomembrane system"/>
    <property type="evidence" value="ECO:0007669"/>
    <property type="project" value="UniProtKB-SubCell"/>
</dbReference>
<dbReference type="Gene3D" id="1.20.120.1630">
    <property type="match status" value="1"/>
</dbReference>
<evidence type="ECO:0000256" key="4">
    <source>
        <dbReference type="ARBA" id="ARBA00023136"/>
    </source>
</evidence>
<dbReference type="AlphaFoldDB" id="A0A0F9S0W5"/>
<feature type="transmembrane region" description="Helical" evidence="5">
    <location>
        <begin position="79"/>
        <end position="96"/>
    </location>
</feature>